<evidence type="ECO:0000313" key="1">
    <source>
        <dbReference type="EMBL" id="KRM92408.1"/>
    </source>
</evidence>
<dbReference type="EMBL" id="AYZI01000001">
    <property type="protein sequence ID" value="KRM92408.1"/>
    <property type="molecule type" value="Genomic_DNA"/>
</dbReference>
<dbReference type="PATRIC" id="fig|1423745.4.peg.24"/>
<sequence>MSKPAKNDYDQFFQGAAADEAWPVLLLRDVLLPNLLERDLHDILYWAGKNLAIKFPQTTESLVHFFEVSDFGNLVLTKQTADKTTWKLSGPTISKRLAADQDADFMLETGFLAQTQQQTTGLITEAEYKLRNKGIIEIMVVSDSNQPLPY</sequence>
<dbReference type="RefSeq" id="WP_009166568.1">
    <property type="nucleotide sequence ID" value="NZ_AYZI01000001.1"/>
</dbReference>
<gene>
    <name evidence="1" type="ORF">FC87_GL000020</name>
</gene>
<comment type="caution">
    <text evidence="1">The sequence shown here is derived from an EMBL/GenBank/DDBJ whole genome shotgun (WGS) entry which is preliminary data.</text>
</comment>
<evidence type="ECO:0000313" key="2">
    <source>
        <dbReference type="Proteomes" id="UP000051586"/>
    </source>
</evidence>
<dbReference type="SUPFAM" id="SSF111126">
    <property type="entry name" value="Ligand-binding domain in the NO signalling and Golgi transport"/>
    <property type="match status" value="1"/>
</dbReference>
<organism evidence="1 2">
    <name type="scientific">Fructilactobacillus florum DSM 22689 = JCM 16035</name>
    <dbReference type="NCBI Taxonomy" id="1423745"/>
    <lineage>
        <taxon>Bacteria</taxon>
        <taxon>Bacillati</taxon>
        <taxon>Bacillota</taxon>
        <taxon>Bacilli</taxon>
        <taxon>Lactobacillales</taxon>
        <taxon>Lactobacillaceae</taxon>
        <taxon>Fructilactobacillus</taxon>
    </lineage>
</organism>
<dbReference type="Gene3D" id="3.30.1380.20">
    <property type="entry name" value="Trafficking protein particle complex subunit 3"/>
    <property type="match status" value="1"/>
</dbReference>
<dbReference type="STRING" id="1423745.GCA_001311215_00649"/>
<proteinExistence type="predicted"/>
<dbReference type="InterPro" id="IPR024096">
    <property type="entry name" value="NO_sig/Golgi_transp_ligand-bd"/>
</dbReference>
<dbReference type="AlphaFoldDB" id="A0A0R2CLD2"/>
<reference evidence="1 2" key="1">
    <citation type="journal article" date="2015" name="Genome Announc.">
        <title>Expanding the biotechnology potential of lactobacilli through comparative genomics of 213 strains and associated genera.</title>
        <authorList>
            <person name="Sun Z."/>
            <person name="Harris H.M."/>
            <person name="McCann A."/>
            <person name="Guo C."/>
            <person name="Argimon S."/>
            <person name="Zhang W."/>
            <person name="Yang X."/>
            <person name="Jeffery I.B."/>
            <person name="Cooney J.C."/>
            <person name="Kagawa T.F."/>
            <person name="Liu W."/>
            <person name="Song Y."/>
            <person name="Salvetti E."/>
            <person name="Wrobel A."/>
            <person name="Rasinkangas P."/>
            <person name="Parkhill J."/>
            <person name="Rea M.C."/>
            <person name="O'Sullivan O."/>
            <person name="Ritari J."/>
            <person name="Douillard F.P."/>
            <person name="Paul Ross R."/>
            <person name="Yang R."/>
            <person name="Briner A.E."/>
            <person name="Felis G.E."/>
            <person name="de Vos W.M."/>
            <person name="Barrangou R."/>
            <person name="Klaenhammer T.R."/>
            <person name="Caufield P.W."/>
            <person name="Cui Y."/>
            <person name="Zhang H."/>
            <person name="O'Toole P.W."/>
        </authorList>
    </citation>
    <scope>NUCLEOTIDE SEQUENCE [LARGE SCALE GENOMIC DNA]</scope>
    <source>
        <strain evidence="1 2">DSM 22689</strain>
    </source>
</reference>
<protein>
    <recommendedName>
        <fullName evidence="3">DUF2507 domain-containing protein</fullName>
    </recommendedName>
</protein>
<evidence type="ECO:0008006" key="3">
    <source>
        <dbReference type="Google" id="ProtNLM"/>
    </source>
</evidence>
<accession>A0A0R2CLD2</accession>
<dbReference type="Proteomes" id="UP000051586">
    <property type="component" value="Unassembled WGS sequence"/>
</dbReference>
<dbReference type="InterPro" id="IPR019642">
    <property type="entry name" value="DUF2507"/>
</dbReference>
<name>A0A0R2CLD2_9LACO</name>
<dbReference type="Pfam" id="PF10702">
    <property type="entry name" value="DUF2507"/>
    <property type="match status" value="1"/>
</dbReference>